<gene>
    <name evidence="1" type="ORF">BD410DRAFT_391565</name>
</gene>
<dbReference type="AlphaFoldDB" id="A0A4Y7PYD1"/>
<dbReference type="VEuPathDB" id="FungiDB:BD410DRAFT_391565"/>
<name>A0A4Y7PYD1_9AGAM</name>
<dbReference type="SUPFAM" id="SSF52047">
    <property type="entry name" value="RNI-like"/>
    <property type="match status" value="1"/>
</dbReference>
<dbReference type="OrthoDB" id="2269034at2759"/>
<organism evidence="1 2">
    <name type="scientific">Rickenella mellea</name>
    <dbReference type="NCBI Taxonomy" id="50990"/>
    <lineage>
        <taxon>Eukaryota</taxon>
        <taxon>Fungi</taxon>
        <taxon>Dikarya</taxon>
        <taxon>Basidiomycota</taxon>
        <taxon>Agaricomycotina</taxon>
        <taxon>Agaricomycetes</taxon>
        <taxon>Hymenochaetales</taxon>
        <taxon>Rickenellaceae</taxon>
        <taxon>Rickenella</taxon>
    </lineage>
</organism>
<dbReference type="InterPro" id="IPR032675">
    <property type="entry name" value="LRR_dom_sf"/>
</dbReference>
<dbReference type="Gene3D" id="3.80.10.10">
    <property type="entry name" value="Ribonuclease Inhibitor"/>
    <property type="match status" value="1"/>
</dbReference>
<evidence type="ECO:0008006" key="3">
    <source>
        <dbReference type="Google" id="ProtNLM"/>
    </source>
</evidence>
<dbReference type="EMBL" id="ML170191">
    <property type="protein sequence ID" value="TDL20091.1"/>
    <property type="molecule type" value="Genomic_DNA"/>
</dbReference>
<evidence type="ECO:0000313" key="2">
    <source>
        <dbReference type="Proteomes" id="UP000294933"/>
    </source>
</evidence>
<evidence type="ECO:0000313" key="1">
    <source>
        <dbReference type="EMBL" id="TDL20091.1"/>
    </source>
</evidence>
<sequence length="406" mass="46238">MTAAASEVDSHMVHSECQVSPILRTPCEITSVIFQHCLPEDEFPQASVKSPPIGLSRVCSHWRKLAIGTPQLWSKILLCTSPHDSENILTDRMRSQGEALKVWMRRAAPFLLSVHLKYPTLPKFSDSTVSMKRLNHVLDFILENPTSWKSFRLSLPRGYLAYTWMTIQHNSPSLESFHIDDTSIPLFGPVDSDMPSFLTMDTAQTLSMLSARASIFYPPFNTTPFVRLRTLSLKHTGPYQCLQLLKYCPVVEDLNLSFYDLHDRAIPSENPTSPILLPRLRDFHLSHTGNSENGDSPFAAGGEIGQLLDKLDLPNLRWFYLWMTILGCARYSNHDLPWDYLLRLITGSNCSLDRLELRSPHIDTSSMLECLRFSPDLKYLGIPAHDKLEREVKELLPGLDSLRIFR</sequence>
<dbReference type="Proteomes" id="UP000294933">
    <property type="component" value="Unassembled WGS sequence"/>
</dbReference>
<dbReference type="STRING" id="50990.A0A4Y7PYD1"/>
<reference evidence="1 2" key="1">
    <citation type="submission" date="2018-06" db="EMBL/GenBank/DDBJ databases">
        <title>A transcriptomic atlas of mushroom development highlights an independent origin of complex multicellularity.</title>
        <authorList>
            <consortium name="DOE Joint Genome Institute"/>
            <person name="Krizsan K."/>
            <person name="Almasi E."/>
            <person name="Merenyi Z."/>
            <person name="Sahu N."/>
            <person name="Viragh M."/>
            <person name="Koszo T."/>
            <person name="Mondo S."/>
            <person name="Kiss B."/>
            <person name="Balint B."/>
            <person name="Kues U."/>
            <person name="Barry K."/>
            <person name="Hegedus J.C."/>
            <person name="Henrissat B."/>
            <person name="Johnson J."/>
            <person name="Lipzen A."/>
            <person name="Ohm R."/>
            <person name="Nagy I."/>
            <person name="Pangilinan J."/>
            <person name="Yan J."/>
            <person name="Xiong Y."/>
            <person name="Grigoriev I.V."/>
            <person name="Hibbett D.S."/>
            <person name="Nagy L.G."/>
        </authorList>
    </citation>
    <scope>NUCLEOTIDE SEQUENCE [LARGE SCALE GENOMIC DNA]</scope>
    <source>
        <strain evidence="1 2">SZMC22713</strain>
    </source>
</reference>
<accession>A0A4Y7PYD1</accession>
<proteinExistence type="predicted"/>
<keyword evidence="2" id="KW-1185">Reference proteome</keyword>
<protein>
    <recommendedName>
        <fullName evidence="3">F-box domain-containing protein</fullName>
    </recommendedName>
</protein>